<dbReference type="AlphaFoldDB" id="A0A2C9GQC2"/>
<evidence type="ECO:0000313" key="1">
    <source>
        <dbReference type="EnsemblMetazoa" id="AARA016870-PB"/>
    </source>
</evidence>
<proteinExistence type="predicted"/>
<keyword evidence="2" id="KW-1185">Reference proteome</keyword>
<name>A0A2C9GQC2_ANOAR</name>
<reference evidence="1" key="1">
    <citation type="submission" date="2022-08" db="UniProtKB">
        <authorList>
            <consortium name="EnsemblMetazoa"/>
        </authorList>
    </citation>
    <scope>IDENTIFICATION</scope>
    <source>
        <strain evidence="1">Dongola</strain>
    </source>
</reference>
<dbReference type="Proteomes" id="UP000075840">
    <property type="component" value="Unassembled WGS sequence"/>
</dbReference>
<accession>A0A2C9GQC2</accession>
<sequence length="55" mass="6134">MKLLMKITIFITLAILMAVTEKGIFRMAKLLDPVTEIIDSKCVYEDGRGPGNCMT</sequence>
<evidence type="ECO:0000313" key="2">
    <source>
        <dbReference type="Proteomes" id="UP000075840"/>
    </source>
</evidence>
<dbReference type="EMBL" id="APCN01004206">
    <property type="status" value="NOT_ANNOTATED_CDS"/>
    <property type="molecule type" value="Genomic_DNA"/>
</dbReference>
<organism evidence="1 2">
    <name type="scientific">Anopheles arabiensis</name>
    <name type="common">Mosquito</name>
    <dbReference type="NCBI Taxonomy" id="7173"/>
    <lineage>
        <taxon>Eukaryota</taxon>
        <taxon>Metazoa</taxon>
        <taxon>Ecdysozoa</taxon>
        <taxon>Arthropoda</taxon>
        <taxon>Hexapoda</taxon>
        <taxon>Insecta</taxon>
        <taxon>Pterygota</taxon>
        <taxon>Neoptera</taxon>
        <taxon>Endopterygota</taxon>
        <taxon>Diptera</taxon>
        <taxon>Nematocera</taxon>
        <taxon>Culicoidea</taxon>
        <taxon>Culicidae</taxon>
        <taxon>Anophelinae</taxon>
        <taxon>Anopheles</taxon>
    </lineage>
</organism>
<dbReference type="EnsemblMetazoa" id="AARA016870-RB">
    <property type="protein sequence ID" value="AARA016870-PB"/>
    <property type="gene ID" value="AARA016870"/>
</dbReference>
<dbReference type="VEuPathDB" id="VectorBase:AARA016870"/>
<protein>
    <submittedName>
        <fullName evidence="1">Uncharacterized protein</fullName>
    </submittedName>
</protein>